<dbReference type="PANTHER" id="PTHR30265:SF7">
    <property type="entry name" value="TRANSCRIPTION ANTITERMINATION PROTEIN RFAH"/>
    <property type="match status" value="1"/>
</dbReference>
<reference evidence="5 6" key="1">
    <citation type="journal article" date="2019" name="Environ. Microbiol.">
        <title>Species interactions and distinct microbial communities in high Arctic permafrost affected cryosols are associated with the CH4 and CO2 gas fluxes.</title>
        <authorList>
            <person name="Altshuler I."/>
            <person name="Hamel J."/>
            <person name="Turney S."/>
            <person name="Magnuson E."/>
            <person name="Levesque R."/>
            <person name="Greer C."/>
            <person name="Whyte L.G."/>
        </authorList>
    </citation>
    <scope>NUCLEOTIDE SEQUENCE [LARGE SCALE GENOMIC DNA]</scope>
    <source>
        <strain evidence="5 6">E4</strain>
    </source>
</reference>
<dbReference type="CDD" id="cd09892">
    <property type="entry name" value="NGN_SP_RfaH"/>
    <property type="match status" value="1"/>
</dbReference>
<dbReference type="InterPro" id="IPR036735">
    <property type="entry name" value="NGN_dom_sf"/>
</dbReference>
<keyword evidence="6" id="KW-1185">Reference proteome</keyword>
<dbReference type="PANTHER" id="PTHR30265">
    <property type="entry name" value="RHO-INTERACTING TRANSCRIPTION TERMINATION FACTOR NUSG"/>
    <property type="match status" value="1"/>
</dbReference>
<feature type="domain" description="NusG-like N-terminal" evidence="4">
    <location>
        <begin position="1"/>
        <end position="106"/>
    </location>
</feature>
<keyword evidence="3" id="KW-0804">Transcription</keyword>
<dbReference type="OrthoDB" id="9790639at2"/>
<protein>
    <submittedName>
        <fullName evidence="5">Transcription/translation regulatory transformer protein RfaH</fullName>
    </submittedName>
</protein>
<sequence length="179" mass="19747">MEHWYVAQTQYAQEKRAQQHLDNQGVTCFLPLYTAQVITPMLLGSPQIKTVSPQALFPGYIFVRFDPEVIHTTTIKSTRGVSSLISFGGMPSVVPDEVVERLKTHDCLSPAPTMPVHGDRVEVLSGVFEGLEAVWDEPNGARRAMLMLTLMNQVVRVPVSGRRAPETLHVRVLGRGAAA</sequence>
<dbReference type="GO" id="GO:0005829">
    <property type="term" value="C:cytosol"/>
    <property type="evidence" value="ECO:0007669"/>
    <property type="project" value="TreeGrafter"/>
</dbReference>
<dbReference type="SUPFAM" id="SSF82679">
    <property type="entry name" value="N-utilization substance G protein NusG, N-terminal domain"/>
    <property type="match status" value="1"/>
</dbReference>
<dbReference type="Pfam" id="PF02357">
    <property type="entry name" value="NusG"/>
    <property type="match status" value="1"/>
</dbReference>
<dbReference type="InterPro" id="IPR043425">
    <property type="entry name" value="NusG-like"/>
</dbReference>
<dbReference type="RefSeq" id="WP_140475217.1">
    <property type="nucleotide sequence ID" value="NZ_RCZD01000016.1"/>
</dbReference>
<evidence type="ECO:0000313" key="6">
    <source>
        <dbReference type="Proteomes" id="UP000317663"/>
    </source>
</evidence>
<name>A0A502G603_9GAMM</name>
<dbReference type="GO" id="GO:0031564">
    <property type="term" value="P:transcription antitermination"/>
    <property type="evidence" value="ECO:0007669"/>
    <property type="project" value="UniProtKB-KW"/>
</dbReference>
<dbReference type="Gene3D" id="3.30.70.940">
    <property type="entry name" value="NusG, N-terminal domain"/>
    <property type="match status" value="1"/>
</dbReference>
<evidence type="ECO:0000256" key="1">
    <source>
        <dbReference type="ARBA" id="ARBA00022814"/>
    </source>
</evidence>
<gene>
    <name evidence="5" type="primary">rfaH</name>
    <name evidence="5" type="ORF">EAH77_22420</name>
</gene>
<accession>A0A502G603</accession>
<evidence type="ECO:0000259" key="4">
    <source>
        <dbReference type="SMART" id="SM00738"/>
    </source>
</evidence>
<dbReference type="GO" id="GO:0006354">
    <property type="term" value="P:DNA-templated transcription elongation"/>
    <property type="evidence" value="ECO:0007669"/>
    <property type="project" value="InterPro"/>
</dbReference>
<dbReference type="SMART" id="SM00738">
    <property type="entry name" value="NGN"/>
    <property type="match status" value="1"/>
</dbReference>
<evidence type="ECO:0000313" key="5">
    <source>
        <dbReference type="EMBL" id="TPG56830.1"/>
    </source>
</evidence>
<keyword evidence="1" id="KW-0889">Transcription antitermination</keyword>
<evidence type="ECO:0000256" key="2">
    <source>
        <dbReference type="ARBA" id="ARBA00023015"/>
    </source>
</evidence>
<dbReference type="NCBIfam" id="NF006534">
    <property type="entry name" value="PRK09014.1"/>
    <property type="match status" value="1"/>
</dbReference>
<dbReference type="EMBL" id="RCZD01000016">
    <property type="protein sequence ID" value="TPG56830.1"/>
    <property type="molecule type" value="Genomic_DNA"/>
</dbReference>
<evidence type="ECO:0000256" key="3">
    <source>
        <dbReference type="ARBA" id="ARBA00023163"/>
    </source>
</evidence>
<dbReference type="AlphaFoldDB" id="A0A502G603"/>
<comment type="caution">
    <text evidence="5">The sequence shown here is derived from an EMBL/GenBank/DDBJ whole genome shotgun (WGS) entry which is preliminary data.</text>
</comment>
<dbReference type="InterPro" id="IPR006645">
    <property type="entry name" value="NGN-like_dom"/>
</dbReference>
<keyword evidence="2" id="KW-0805">Transcription regulation</keyword>
<proteinExistence type="predicted"/>
<dbReference type="Proteomes" id="UP000317663">
    <property type="component" value="Unassembled WGS sequence"/>
</dbReference>
<organism evidence="5 6">
    <name type="scientific">Ewingella americana</name>
    <dbReference type="NCBI Taxonomy" id="41202"/>
    <lineage>
        <taxon>Bacteria</taxon>
        <taxon>Pseudomonadati</taxon>
        <taxon>Pseudomonadota</taxon>
        <taxon>Gammaproteobacteria</taxon>
        <taxon>Enterobacterales</taxon>
        <taxon>Yersiniaceae</taxon>
        <taxon>Ewingella</taxon>
    </lineage>
</organism>